<reference evidence="9 10" key="1">
    <citation type="submission" date="2016-02" db="EMBL/GenBank/DDBJ databases">
        <title>Genome analysis of coral dinoflagellate symbionts highlights evolutionary adaptations to a symbiotic lifestyle.</title>
        <authorList>
            <person name="Aranda M."/>
            <person name="Li Y."/>
            <person name="Liew Y.J."/>
            <person name="Baumgarten S."/>
            <person name="Simakov O."/>
            <person name="Wilson M."/>
            <person name="Piel J."/>
            <person name="Ashoor H."/>
            <person name="Bougouffa S."/>
            <person name="Bajic V.B."/>
            <person name="Ryu T."/>
            <person name="Ravasi T."/>
            <person name="Bayer T."/>
            <person name="Micklem G."/>
            <person name="Kim H."/>
            <person name="Bhak J."/>
            <person name="Lajeunesse T.C."/>
            <person name="Voolstra C.R."/>
        </authorList>
    </citation>
    <scope>NUCLEOTIDE SEQUENCE [LARGE SCALE GENOMIC DNA]</scope>
    <source>
        <strain evidence="9 10">CCMP2467</strain>
    </source>
</reference>
<dbReference type="Pfam" id="PF06859">
    <property type="entry name" value="Bin3"/>
    <property type="match status" value="1"/>
</dbReference>
<dbReference type="Gene3D" id="3.40.50.150">
    <property type="entry name" value="Vaccinia Virus protein VP39"/>
    <property type="match status" value="1"/>
</dbReference>
<dbReference type="EC" id="2.1.1.-" evidence="7"/>
<dbReference type="PROSITE" id="PS51515">
    <property type="entry name" value="BIN3_SAM"/>
    <property type="match status" value="1"/>
</dbReference>
<keyword evidence="3 7" id="KW-0808">Transferase</keyword>
<evidence type="ECO:0000256" key="1">
    <source>
        <dbReference type="ARBA" id="ARBA00008361"/>
    </source>
</evidence>
<accession>A0A1Q9EXX8</accession>
<evidence type="ECO:0000256" key="6">
    <source>
        <dbReference type="PROSITE-ProRule" id="PRU00848"/>
    </source>
</evidence>
<evidence type="ECO:0000256" key="5">
    <source>
        <dbReference type="PROSITE-ProRule" id="PRU00023"/>
    </source>
</evidence>
<comment type="similarity">
    <text evidence="1 7">Belongs to the methyltransferase superfamily.</text>
</comment>
<dbReference type="GO" id="GO:0008173">
    <property type="term" value="F:RNA methyltransferase activity"/>
    <property type="evidence" value="ECO:0007669"/>
    <property type="project" value="UniProtKB-UniRule"/>
</dbReference>
<keyword evidence="10" id="KW-1185">Reference proteome</keyword>
<dbReference type="GO" id="GO:0032259">
    <property type="term" value="P:methylation"/>
    <property type="evidence" value="ECO:0007669"/>
    <property type="project" value="UniProtKB-KW"/>
</dbReference>
<dbReference type="Gene3D" id="1.25.40.20">
    <property type="entry name" value="Ankyrin repeat-containing domain"/>
    <property type="match status" value="2"/>
</dbReference>
<feature type="domain" description="Bin3-type SAM" evidence="8">
    <location>
        <begin position="1"/>
        <end position="156"/>
    </location>
</feature>
<proteinExistence type="inferred from homology"/>
<dbReference type="GO" id="GO:0040031">
    <property type="term" value="P:snRNA modification"/>
    <property type="evidence" value="ECO:0007669"/>
    <property type="project" value="TreeGrafter"/>
</dbReference>
<dbReference type="GO" id="GO:0017069">
    <property type="term" value="F:snRNA binding"/>
    <property type="evidence" value="ECO:0007669"/>
    <property type="project" value="TreeGrafter"/>
</dbReference>
<dbReference type="EMBL" id="LSRX01000045">
    <property type="protein sequence ID" value="OLQ12298.1"/>
    <property type="molecule type" value="Genomic_DNA"/>
</dbReference>
<evidence type="ECO:0000256" key="7">
    <source>
        <dbReference type="RuleBase" id="RU367087"/>
    </source>
</evidence>
<feature type="repeat" description="ANK" evidence="5">
    <location>
        <begin position="202"/>
        <end position="234"/>
    </location>
</feature>
<name>A0A1Q9EXX8_SYMMI</name>
<dbReference type="InterPro" id="IPR010675">
    <property type="entry name" value="Bin3_C"/>
</dbReference>
<dbReference type="Pfam" id="PF12796">
    <property type="entry name" value="Ank_2"/>
    <property type="match status" value="1"/>
</dbReference>
<dbReference type="PANTHER" id="PTHR12315:SF0">
    <property type="entry name" value="7SK SNRNA METHYLPHOSPHATE CAPPING ENZYME"/>
    <property type="match status" value="1"/>
</dbReference>
<dbReference type="InterPro" id="IPR039772">
    <property type="entry name" value="Bin3-like"/>
</dbReference>
<dbReference type="InterPro" id="IPR002110">
    <property type="entry name" value="Ankyrin_rpt"/>
</dbReference>
<evidence type="ECO:0000313" key="9">
    <source>
        <dbReference type="EMBL" id="OLQ12298.1"/>
    </source>
</evidence>
<organism evidence="9 10">
    <name type="scientific">Symbiodinium microadriaticum</name>
    <name type="common">Dinoflagellate</name>
    <name type="synonym">Zooxanthella microadriatica</name>
    <dbReference type="NCBI Taxonomy" id="2951"/>
    <lineage>
        <taxon>Eukaryota</taxon>
        <taxon>Sar</taxon>
        <taxon>Alveolata</taxon>
        <taxon>Dinophyceae</taxon>
        <taxon>Suessiales</taxon>
        <taxon>Symbiodiniaceae</taxon>
        <taxon>Symbiodinium</taxon>
    </lineage>
</organism>
<dbReference type="OrthoDB" id="432683at2759"/>
<keyword evidence="4 6" id="KW-0949">S-adenosyl-L-methionine</keyword>
<dbReference type="SMART" id="SM00248">
    <property type="entry name" value="ANK"/>
    <property type="match status" value="3"/>
</dbReference>
<keyword evidence="2 7" id="KW-0489">Methyltransferase</keyword>
<evidence type="ECO:0000256" key="2">
    <source>
        <dbReference type="ARBA" id="ARBA00022603"/>
    </source>
</evidence>
<evidence type="ECO:0000256" key="3">
    <source>
        <dbReference type="ARBA" id="ARBA00022679"/>
    </source>
</evidence>
<sequence length="273" mass="30189">MRPPQPASQSPGMVEFRREDILSCPLRRGDEAKPERFDVVLCLSVTKWVHFAHGDTGIHNLFKRCFKRTRPGGYFVLEPQGWGSYKKDRIQFMGEGPGERDQRHWMMLTGDMVDAISEEELQAAGPKTGETSSWHVETQHGSLIEVEWMLYKHHVLLEAGANKDLTNNRNCTVLLWASGEGNVGIVRLLLEAVADDDVLDYSGRTAFWTAADAGHLEIVPVLLVGGASTDVADKDRRTALWGASFGGHVAIVDLLLEATAENHAADDDGRTAL</sequence>
<dbReference type="Proteomes" id="UP000186817">
    <property type="component" value="Unassembled WGS sequence"/>
</dbReference>
<dbReference type="CDD" id="cd02440">
    <property type="entry name" value="AdoMet_MTases"/>
    <property type="match status" value="1"/>
</dbReference>
<dbReference type="SUPFAM" id="SSF48403">
    <property type="entry name" value="Ankyrin repeat"/>
    <property type="match status" value="1"/>
</dbReference>
<dbReference type="PROSITE" id="PS50297">
    <property type="entry name" value="ANK_REP_REGION"/>
    <property type="match status" value="1"/>
</dbReference>
<dbReference type="InterPro" id="IPR024160">
    <property type="entry name" value="BIN3_SAM-bd_dom"/>
</dbReference>
<dbReference type="InterPro" id="IPR029063">
    <property type="entry name" value="SAM-dependent_MTases_sf"/>
</dbReference>
<evidence type="ECO:0000256" key="4">
    <source>
        <dbReference type="ARBA" id="ARBA00022691"/>
    </source>
</evidence>
<protein>
    <recommendedName>
        <fullName evidence="7">RNA methyltransferase</fullName>
        <ecNumber evidence="7">2.1.1.-</ecNumber>
    </recommendedName>
</protein>
<keyword evidence="5" id="KW-0040">ANK repeat</keyword>
<comment type="caution">
    <text evidence="9">The sequence shown here is derived from an EMBL/GenBank/DDBJ whole genome shotgun (WGS) entry which is preliminary data.</text>
</comment>
<dbReference type="InterPro" id="IPR036770">
    <property type="entry name" value="Ankyrin_rpt-contain_sf"/>
</dbReference>
<gene>
    <name evidence="9" type="primary">mepce</name>
    <name evidence="9" type="ORF">AK812_SmicGene3796</name>
</gene>
<dbReference type="SUPFAM" id="SSF53335">
    <property type="entry name" value="S-adenosyl-L-methionine-dependent methyltransferases"/>
    <property type="match status" value="1"/>
</dbReference>
<dbReference type="PROSITE" id="PS50088">
    <property type="entry name" value="ANK_REPEAT"/>
    <property type="match status" value="1"/>
</dbReference>
<dbReference type="PANTHER" id="PTHR12315">
    <property type="entry name" value="BICOID-INTERACTING PROTEIN RELATED"/>
    <property type="match status" value="1"/>
</dbReference>
<dbReference type="GO" id="GO:0008171">
    <property type="term" value="F:O-methyltransferase activity"/>
    <property type="evidence" value="ECO:0007669"/>
    <property type="project" value="UniProtKB-UniRule"/>
</dbReference>
<evidence type="ECO:0000313" key="10">
    <source>
        <dbReference type="Proteomes" id="UP000186817"/>
    </source>
</evidence>
<evidence type="ECO:0000259" key="8">
    <source>
        <dbReference type="PROSITE" id="PS51515"/>
    </source>
</evidence>
<dbReference type="AlphaFoldDB" id="A0A1Q9EXX8"/>